<evidence type="ECO:0000313" key="4">
    <source>
        <dbReference type="Proteomes" id="UP000703590"/>
    </source>
</evidence>
<dbReference type="InterPro" id="IPR006442">
    <property type="entry name" value="Antitoxin_Phd/YefM"/>
</dbReference>
<evidence type="ECO:0000256" key="2">
    <source>
        <dbReference type="RuleBase" id="RU362080"/>
    </source>
</evidence>
<comment type="caution">
    <text evidence="3">The sequence shown here is derived from an EMBL/GenBank/DDBJ whole genome shotgun (WGS) entry which is preliminary data.</text>
</comment>
<reference evidence="4" key="2">
    <citation type="submission" date="2021-02" db="EMBL/GenBank/DDBJ databases">
        <title>Sulfurospirillum tamanensis sp. nov.</title>
        <authorList>
            <person name="Merkel A.Y."/>
        </authorList>
    </citation>
    <scope>NUCLEOTIDE SEQUENCE [LARGE SCALE GENOMIC DNA]</scope>
    <source>
        <strain evidence="4">T05b</strain>
    </source>
</reference>
<dbReference type="SUPFAM" id="SSF143120">
    <property type="entry name" value="YefM-like"/>
    <property type="match status" value="1"/>
</dbReference>
<sequence length="72" mass="8450">MGAYSQEEMYTATQMVRNFSAIVSEVSEGKRKRAIIVKNNRFEAVLLNMQEYERMQEAVEILERIYAKTKRA</sequence>
<gene>
    <name evidence="3" type="ORF">JWV37_04985</name>
</gene>
<accession>A0ABS2WR21</accession>
<reference evidence="3 4" key="1">
    <citation type="submission" date="2021-02" db="EMBL/GenBank/DDBJ databases">
        <title>Sulfurospirillum tamanensis sp. nov.</title>
        <authorList>
            <person name="Frolova A."/>
            <person name="Merkel A."/>
            <person name="Slobodkin A."/>
        </authorList>
    </citation>
    <scope>NUCLEOTIDE SEQUENCE [LARGE SCALE GENOMIC DNA]</scope>
    <source>
        <strain evidence="3 4">T05b</strain>
    </source>
</reference>
<comment type="similarity">
    <text evidence="1 2">Belongs to the phD/YefM antitoxin family.</text>
</comment>
<dbReference type="Gene3D" id="3.40.1620.10">
    <property type="entry name" value="YefM-like domain"/>
    <property type="match status" value="1"/>
</dbReference>
<evidence type="ECO:0000313" key="3">
    <source>
        <dbReference type="EMBL" id="MBN2964124.1"/>
    </source>
</evidence>
<comment type="function">
    <text evidence="2">Antitoxin component of a type II toxin-antitoxin (TA) system.</text>
</comment>
<dbReference type="NCBIfam" id="TIGR01552">
    <property type="entry name" value="phd_fam"/>
    <property type="match status" value="1"/>
</dbReference>
<dbReference type="Proteomes" id="UP000703590">
    <property type="component" value="Unassembled WGS sequence"/>
</dbReference>
<protein>
    <recommendedName>
        <fullName evidence="2">Antitoxin</fullName>
    </recommendedName>
</protein>
<name>A0ABS2WR21_9BACT</name>
<keyword evidence="4" id="KW-1185">Reference proteome</keyword>
<dbReference type="RefSeq" id="WP_205458675.1">
    <property type="nucleotide sequence ID" value="NZ_JAFHKK010000008.1"/>
</dbReference>
<organism evidence="3 4">
    <name type="scientific">Sulfurospirillum tamanense</name>
    <dbReference type="NCBI Taxonomy" id="2813362"/>
    <lineage>
        <taxon>Bacteria</taxon>
        <taxon>Pseudomonadati</taxon>
        <taxon>Campylobacterota</taxon>
        <taxon>Epsilonproteobacteria</taxon>
        <taxon>Campylobacterales</taxon>
        <taxon>Sulfurospirillaceae</taxon>
        <taxon>Sulfurospirillum</taxon>
    </lineage>
</organism>
<dbReference type="Pfam" id="PF02604">
    <property type="entry name" value="PhdYeFM_antitox"/>
    <property type="match status" value="1"/>
</dbReference>
<proteinExistence type="inferred from homology"/>
<evidence type="ECO:0000256" key="1">
    <source>
        <dbReference type="ARBA" id="ARBA00009981"/>
    </source>
</evidence>
<dbReference type="EMBL" id="JAFHKK010000008">
    <property type="protein sequence ID" value="MBN2964124.1"/>
    <property type="molecule type" value="Genomic_DNA"/>
</dbReference>
<dbReference type="InterPro" id="IPR036165">
    <property type="entry name" value="YefM-like_sf"/>
</dbReference>
<reference evidence="3 4" key="3">
    <citation type="submission" date="2021-02" db="EMBL/GenBank/DDBJ databases">
        <authorList>
            <person name="Merkel A.Y."/>
        </authorList>
    </citation>
    <scope>NUCLEOTIDE SEQUENCE [LARGE SCALE GENOMIC DNA]</scope>
    <source>
        <strain evidence="3 4">T05b</strain>
    </source>
</reference>